<evidence type="ECO:0000256" key="1">
    <source>
        <dbReference type="SAM" id="Phobius"/>
    </source>
</evidence>
<evidence type="ECO:0000313" key="3">
    <source>
        <dbReference type="Proteomes" id="UP000683925"/>
    </source>
</evidence>
<reference evidence="2" key="1">
    <citation type="submission" date="2021-01" db="EMBL/GenBank/DDBJ databases">
        <authorList>
            <consortium name="Genoscope - CEA"/>
            <person name="William W."/>
        </authorList>
    </citation>
    <scope>NUCLEOTIDE SEQUENCE</scope>
</reference>
<sequence length="124" mass="14529">MSLFACFEDFPPGPVLVSEGQRQAQNEDDDMRKVNDKPKGTVVRFWDEAPINLVEPSCSEEDVELNCEYFDKKFFSNISVQMVSIIFIYLLQYQMMLFILGHIIIKRQYDEQCLNLTSVNQYQL</sequence>
<name>A0A8S1XTC2_PAROT</name>
<proteinExistence type="predicted"/>
<evidence type="ECO:0000313" key="2">
    <source>
        <dbReference type="EMBL" id="CAD8204479.1"/>
    </source>
</evidence>
<organism evidence="2 3">
    <name type="scientific">Paramecium octaurelia</name>
    <dbReference type="NCBI Taxonomy" id="43137"/>
    <lineage>
        <taxon>Eukaryota</taxon>
        <taxon>Sar</taxon>
        <taxon>Alveolata</taxon>
        <taxon>Ciliophora</taxon>
        <taxon>Intramacronucleata</taxon>
        <taxon>Oligohymenophorea</taxon>
        <taxon>Peniculida</taxon>
        <taxon>Parameciidae</taxon>
        <taxon>Paramecium</taxon>
    </lineage>
</organism>
<dbReference type="AlphaFoldDB" id="A0A8S1XTC2"/>
<accession>A0A8S1XTC2</accession>
<protein>
    <submittedName>
        <fullName evidence="2">Uncharacterized protein</fullName>
    </submittedName>
</protein>
<keyword evidence="1" id="KW-0812">Transmembrane</keyword>
<gene>
    <name evidence="2" type="ORF">POCTA_138.1.T1330008</name>
</gene>
<feature type="transmembrane region" description="Helical" evidence="1">
    <location>
        <begin position="78"/>
        <end position="100"/>
    </location>
</feature>
<keyword evidence="1" id="KW-0472">Membrane</keyword>
<comment type="caution">
    <text evidence="2">The sequence shown here is derived from an EMBL/GenBank/DDBJ whole genome shotgun (WGS) entry which is preliminary data.</text>
</comment>
<dbReference type="Proteomes" id="UP000683925">
    <property type="component" value="Unassembled WGS sequence"/>
</dbReference>
<keyword evidence="3" id="KW-1185">Reference proteome</keyword>
<keyword evidence="1" id="KW-1133">Transmembrane helix</keyword>
<dbReference type="EMBL" id="CAJJDP010000134">
    <property type="protein sequence ID" value="CAD8204479.1"/>
    <property type="molecule type" value="Genomic_DNA"/>
</dbReference>